<protein>
    <submittedName>
        <fullName evidence="1">Uncharacterized protein</fullName>
    </submittedName>
</protein>
<dbReference type="AlphaFoldDB" id="A0A8H7A7Y3"/>
<comment type="caution">
    <text evidence="1">The sequence shown here is derived from an EMBL/GenBank/DDBJ whole genome shotgun (WGS) entry which is preliminary data.</text>
</comment>
<gene>
    <name evidence="1" type="ORF">GJ744_006775</name>
</gene>
<evidence type="ECO:0000313" key="2">
    <source>
        <dbReference type="Proteomes" id="UP000606974"/>
    </source>
</evidence>
<keyword evidence="2" id="KW-1185">Reference proteome</keyword>
<accession>A0A8H7A7Y3</accession>
<evidence type="ECO:0000313" key="1">
    <source>
        <dbReference type="EMBL" id="KAF7502171.1"/>
    </source>
</evidence>
<dbReference type="Proteomes" id="UP000606974">
    <property type="component" value="Unassembled WGS sequence"/>
</dbReference>
<name>A0A8H7A7Y3_9EURO</name>
<sequence>MCTVIKGRTTDELRQFSRGAQTPMLSMPTFPLFKTGRIISKNAGLSLTIFLLNGLPRSLAASRCISLLVEIGGATQELPLFEGQAGDRATLQTVNCSVAGLPATPLWIAGFYSKSFASINKYWVPAAGLQRSALRLSHATACSIYILYHP</sequence>
<reference evidence="1" key="1">
    <citation type="submission" date="2020-02" db="EMBL/GenBank/DDBJ databases">
        <authorList>
            <person name="Palmer J.M."/>
        </authorList>
    </citation>
    <scope>NUCLEOTIDE SEQUENCE</scope>
    <source>
        <strain evidence="1">EPUS1.4</strain>
        <tissue evidence="1">Thallus</tissue>
    </source>
</reference>
<dbReference type="EMBL" id="JAACFV010000309">
    <property type="protein sequence ID" value="KAF7502171.1"/>
    <property type="molecule type" value="Genomic_DNA"/>
</dbReference>
<organism evidence="1 2">
    <name type="scientific">Endocarpon pusillum</name>
    <dbReference type="NCBI Taxonomy" id="364733"/>
    <lineage>
        <taxon>Eukaryota</taxon>
        <taxon>Fungi</taxon>
        <taxon>Dikarya</taxon>
        <taxon>Ascomycota</taxon>
        <taxon>Pezizomycotina</taxon>
        <taxon>Eurotiomycetes</taxon>
        <taxon>Chaetothyriomycetidae</taxon>
        <taxon>Verrucariales</taxon>
        <taxon>Verrucariaceae</taxon>
        <taxon>Endocarpon</taxon>
    </lineage>
</organism>
<proteinExistence type="predicted"/>